<dbReference type="EMBL" id="SHKL01000001">
    <property type="protein sequence ID" value="RZT84047.1"/>
    <property type="molecule type" value="Genomic_DNA"/>
</dbReference>
<name>A0A4Q7UQI2_PSEST</name>
<sequence>MIARRPARLLLLAVLLAVLAGCSADPIPAPAPAPPPPTTPITTPTQVIAGVDDIGPGFNPHLRAHQSPVTTAIATLALPSVFRPDANGALQLDPTVATSAKVTSENPFTVSYELNVAASWSSGAPIAAEDFVYLWQQMRTQPGTIGAAGYRAISDVRSRAGGKAVDVVFDEPYPHWQELFSGLLPAHILKDAPGGWTGPLINGVPASGGPFRVMSVDRVRGEILLARSDPYWATPAVVDEMILRRIDPAVLPTALANHDVDLALPDARPEVTRALAALATPPTVQRAPRPAVQQLALRTGGGVLADPRVRQGVAATLNREAIRAAVAPQAVPVDAFGAAPSDTGYVASAPAGAPARPDPAAAAAAFGGAGYVRGGNGTWQLAGRPLSVVVGAAAERPEDVRVAQTVAAQLRAGGVAATVAAPPAADLFSQSTVVPTAPTTTPTPAPGGAGPAPTTAPSTPAPSTPTSTSAAPTTAGAPTTSAAPTTPVAVDVLVAPREATGAVGPRLDSDYGCPAAGVPADSPASSCFPALQPLLDQLRAGPADPATVADAERILWTQLPALPLYQSQGLVVSTPATDAATKVRPGPLSTGPFTGAQRWAEPDRPDR</sequence>
<dbReference type="InterPro" id="IPR000914">
    <property type="entry name" value="SBP_5_dom"/>
</dbReference>
<organism evidence="4 5">
    <name type="scientific">Pseudonocardia sediminis</name>
    <dbReference type="NCBI Taxonomy" id="1397368"/>
    <lineage>
        <taxon>Bacteria</taxon>
        <taxon>Bacillati</taxon>
        <taxon>Actinomycetota</taxon>
        <taxon>Actinomycetes</taxon>
        <taxon>Pseudonocardiales</taxon>
        <taxon>Pseudonocardiaceae</taxon>
        <taxon>Pseudonocardia</taxon>
    </lineage>
</organism>
<proteinExistence type="predicted"/>
<evidence type="ECO:0000313" key="4">
    <source>
        <dbReference type="EMBL" id="RZT84047.1"/>
    </source>
</evidence>
<gene>
    <name evidence="4" type="ORF">EV383_0881</name>
</gene>
<dbReference type="OrthoDB" id="9803988at2"/>
<feature type="region of interest" description="Disordered" evidence="1">
    <location>
        <begin position="581"/>
        <end position="607"/>
    </location>
</feature>
<dbReference type="SUPFAM" id="SSF53850">
    <property type="entry name" value="Periplasmic binding protein-like II"/>
    <property type="match status" value="1"/>
</dbReference>
<keyword evidence="5" id="KW-1185">Reference proteome</keyword>
<dbReference type="PANTHER" id="PTHR30290:SF65">
    <property type="entry name" value="MONOACYL PHOSPHATIDYLINOSITOL TETRAMANNOSIDE-BINDING PROTEIN LPQW-RELATED"/>
    <property type="match status" value="1"/>
</dbReference>
<comment type="caution">
    <text evidence="4">The sequence shown here is derived from an EMBL/GenBank/DDBJ whole genome shotgun (WGS) entry which is preliminary data.</text>
</comment>
<dbReference type="GO" id="GO:0015833">
    <property type="term" value="P:peptide transport"/>
    <property type="evidence" value="ECO:0007669"/>
    <property type="project" value="TreeGrafter"/>
</dbReference>
<dbReference type="Pfam" id="PF00496">
    <property type="entry name" value="SBP_bac_5"/>
    <property type="match status" value="1"/>
</dbReference>
<feature type="compositionally biased region" description="Low complexity" evidence="1">
    <location>
        <begin position="464"/>
        <end position="484"/>
    </location>
</feature>
<reference evidence="4 5" key="1">
    <citation type="submission" date="2019-02" db="EMBL/GenBank/DDBJ databases">
        <title>Sequencing the genomes of 1000 actinobacteria strains.</title>
        <authorList>
            <person name="Klenk H.-P."/>
        </authorList>
    </citation>
    <scope>NUCLEOTIDE SEQUENCE [LARGE SCALE GENOMIC DNA]</scope>
    <source>
        <strain evidence="4 5">DSM 45779</strain>
    </source>
</reference>
<dbReference type="AlphaFoldDB" id="A0A4Q7UQI2"/>
<evidence type="ECO:0000313" key="5">
    <source>
        <dbReference type="Proteomes" id="UP000291591"/>
    </source>
</evidence>
<dbReference type="PANTHER" id="PTHR30290">
    <property type="entry name" value="PERIPLASMIC BINDING COMPONENT OF ABC TRANSPORTER"/>
    <property type="match status" value="1"/>
</dbReference>
<dbReference type="PROSITE" id="PS51257">
    <property type="entry name" value="PROKAR_LIPOPROTEIN"/>
    <property type="match status" value="1"/>
</dbReference>
<dbReference type="Proteomes" id="UP000291591">
    <property type="component" value="Unassembled WGS sequence"/>
</dbReference>
<dbReference type="PRINTS" id="PR01217">
    <property type="entry name" value="PRICHEXTENSN"/>
</dbReference>
<dbReference type="InterPro" id="IPR039424">
    <property type="entry name" value="SBP_5"/>
</dbReference>
<dbReference type="Gene3D" id="3.10.105.10">
    <property type="entry name" value="Dipeptide-binding Protein, Domain 3"/>
    <property type="match status" value="1"/>
</dbReference>
<evidence type="ECO:0000259" key="3">
    <source>
        <dbReference type="Pfam" id="PF00496"/>
    </source>
</evidence>
<accession>A0A4Q7UQI2</accession>
<evidence type="ECO:0000256" key="1">
    <source>
        <dbReference type="SAM" id="MobiDB-lite"/>
    </source>
</evidence>
<dbReference type="Gene3D" id="3.90.76.10">
    <property type="entry name" value="Dipeptide-binding Protein, Domain 1"/>
    <property type="match status" value="1"/>
</dbReference>
<keyword evidence="2" id="KW-0732">Signal</keyword>
<feature type="chain" id="PRO_5039179562" evidence="2">
    <location>
        <begin position="25"/>
        <end position="607"/>
    </location>
</feature>
<evidence type="ECO:0000256" key="2">
    <source>
        <dbReference type="SAM" id="SignalP"/>
    </source>
</evidence>
<dbReference type="RefSeq" id="WP_130288716.1">
    <property type="nucleotide sequence ID" value="NZ_SHKL01000001.1"/>
</dbReference>
<dbReference type="GO" id="GO:1904680">
    <property type="term" value="F:peptide transmembrane transporter activity"/>
    <property type="evidence" value="ECO:0007669"/>
    <property type="project" value="TreeGrafter"/>
</dbReference>
<protein>
    <submittedName>
        <fullName evidence="4">ABC-type transport system substrate-binding protein</fullName>
    </submittedName>
</protein>
<feature type="domain" description="Solute-binding protein family 5" evidence="3">
    <location>
        <begin position="92"/>
        <end position="425"/>
    </location>
</feature>
<feature type="region of interest" description="Disordered" evidence="1">
    <location>
        <begin position="434"/>
        <end position="484"/>
    </location>
</feature>
<feature type="signal peptide" evidence="2">
    <location>
        <begin position="1"/>
        <end position="24"/>
    </location>
</feature>